<organism evidence="2 3">
    <name type="scientific">Streptomyces salinarius</name>
    <dbReference type="NCBI Taxonomy" id="2762598"/>
    <lineage>
        <taxon>Bacteria</taxon>
        <taxon>Bacillati</taxon>
        <taxon>Actinomycetota</taxon>
        <taxon>Actinomycetes</taxon>
        <taxon>Kitasatosporales</taxon>
        <taxon>Streptomycetaceae</taxon>
        <taxon>Streptomyces</taxon>
    </lineage>
</organism>
<proteinExistence type="predicted"/>
<feature type="region of interest" description="Disordered" evidence="1">
    <location>
        <begin position="1"/>
        <end position="63"/>
    </location>
</feature>
<dbReference type="Proteomes" id="UP001614264">
    <property type="component" value="Unassembled WGS sequence"/>
</dbReference>
<dbReference type="EMBL" id="JBITPR010000039">
    <property type="protein sequence ID" value="MFI7871956.1"/>
    <property type="molecule type" value="Genomic_DNA"/>
</dbReference>
<sequence>MSDEMKDAEVTPQDNAMPAPPANVENVTTLDNAMPGGPARDDIRAMDNAMPAPPALDLDGDGK</sequence>
<dbReference type="RefSeq" id="WP_233646407.1">
    <property type="nucleotide sequence ID" value="NZ_JBITPR010000039.1"/>
</dbReference>
<evidence type="ECO:0000256" key="1">
    <source>
        <dbReference type="SAM" id="MobiDB-lite"/>
    </source>
</evidence>
<gene>
    <name evidence="2" type="ORF">AB4829_15335</name>
</gene>
<reference evidence="2 3" key="1">
    <citation type="submission" date="2024-07" db="EMBL/GenBank/DDBJ databases">
        <title>Whole genome sequencing of Prodigiosin pigment-producing Streptomyces salinarius isolated from rhizosphere soil of Arachis hypogaea.</title>
        <authorList>
            <person name="Vidhya A."/>
            <person name="Ramya S."/>
        </authorList>
    </citation>
    <scope>NUCLEOTIDE SEQUENCE [LARGE SCALE GENOMIC DNA]</scope>
    <source>
        <strain evidence="2 3">VRMG2420</strain>
    </source>
</reference>
<name>A0ABW8BCV1_9ACTN</name>
<evidence type="ECO:0000313" key="3">
    <source>
        <dbReference type="Proteomes" id="UP001614264"/>
    </source>
</evidence>
<keyword evidence="3" id="KW-1185">Reference proteome</keyword>
<accession>A0ABW8BCV1</accession>
<protein>
    <recommendedName>
        <fullName evidence="4">AfsS</fullName>
    </recommendedName>
</protein>
<comment type="caution">
    <text evidence="2">The sequence shown here is derived from an EMBL/GenBank/DDBJ whole genome shotgun (WGS) entry which is preliminary data.</text>
</comment>
<evidence type="ECO:0008006" key="4">
    <source>
        <dbReference type="Google" id="ProtNLM"/>
    </source>
</evidence>
<evidence type="ECO:0000313" key="2">
    <source>
        <dbReference type="EMBL" id="MFI7871956.1"/>
    </source>
</evidence>